<dbReference type="Proteomes" id="UP000327157">
    <property type="component" value="Chromosome 7"/>
</dbReference>
<dbReference type="SUPFAM" id="SSF57756">
    <property type="entry name" value="Retrovirus zinc finger-like domains"/>
    <property type="match status" value="1"/>
</dbReference>
<evidence type="ECO:0008006" key="4">
    <source>
        <dbReference type="Google" id="ProtNLM"/>
    </source>
</evidence>
<proteinExistence type="predicted"/>
<evidence type="ECO:0000313" key="2">
    <source>
        <dbReference type="EMBL" id="KAB2595331.1"/>
    </source>
</evidence>
<feature type="region of interest" description="Disordered" evidence="1">
    <location>
        <begin position="159"/>
        <end position="188"/>
    </location>
</feature>
<dbReference type="AlphaFoldDB" id="A0A5N5EZE8"/>
<dbReference type="PANTHER" id="PTHR34222:SF99">
    <property type="entry name" value="PROTEIN, PUTATIVE-RELATED"/>
    <property type="match status" value="1"/>
</dbReference>
<comment type="caution">
    <text evidence="2">The sequence shown here is derived from an EMBL/GenBank/DDBJ whole genome shotgun (WGS) entry which is preliminary data.</text>
</comment>
<dbReference type="GO" id="GO:0003676">
    <property type="term" value="F:nucleic acid binding"/>
    <property type="evidence" value="ECO:0007669"/>
    <property type="project" value="InterPro"/>
</dbReference>
<organism evidence="2 3">
    <name type="scientific">Pyrus ussuriensis x Pyrus communis</name>
    <dbReference type="NCBI Taxonomy" id="2448454"/>
    <lineage>
        <taxon>Eukaryota</taxon>
        <taxon>Viridiplantae</taxon>
        <taxon>Streptophyta</taxon>
        <taxon>Embryophyta</taxon>
        <taxon>Tracheophyta</taxon>
        <taxon>Spermatophyta</taxon>
        <taxon>Magnoliopsida</taxon>
        <taxon>eudicotyledons</taxon>
        <taxon>Gunneridae</taxon>
        <taxon>Pentapetalae</taxon>
        <taxon>rosids</taxon>
        <taxon>fabids</taxon>
        <taxon>Rosales</taxon>
        <taxon>Rosaceae</taxon>
        <taxon>Amygdaloideae</taxon>
        <taxon>Maleae</taxon>
        <taxon>Pyrus</taxon>
    </lineage>
</organism>
<reference evidence="2 3" key="3">
    <citation type="submission" date="2019-11" db="EMBL/GenBank/DDBJ databases">
        <title>A de novo genome assembly of a pear dwarfing rootstock.</title>
        <authorList>
            <person name="Wang F."/>
            <person name="Wang J."/>
            <person name="Li S."/>
            <person name="Zhang Y."/>
            <person name="Fang M."/>
            <person name="Ma L."/>
            <person name="Zhao Y."/>
            <person name="Jiang S."/>
        </authorList>
    </citation>
    <scope>NUCLEOTIDE SEQUENCE [LARGE SCALE GENOMIC DNA]</scope>
    <source>
        <strain evidence="2">S2</strain>
        <tissue evidence="2">Leaf</tissue>
    </source>
</reference>
<dbReference type="PANTHER" id="PTHR34222">
    <property type="entry name" value="GAG_PRE-INTEGRS DOMAIN-CONTAINING PROTEIN"/>
    <property type="match status" value="1"/>
</dbReference>
<dbReference type="GO" id="GO:0008270">
    <property type="term" value="F:zinc ion binding"/>
    <property type="evidence" value="ECO:0007669"/>
    <property type="project" value="InterPro"/>
</dbReference>
<reference evidence="3" key="2">
    <citation type="submission" date="2019-10" db="EMBL/GenBank/DDBJ databases">
        <title>A de novo genome assembly of a pear dwarfing rootstock.</title>
        <authorList>
            <person name="Wang F."/>
            <person name="Wang J."/>
            <person name="Li S."/>
            <person name="Zhang Y."/>
            <person name="Fang M."/>
            <person name="Ma L."/>
            <person name="Zhao Y."/>
            <person name="Jiang S."/>
        </authorList>
    </citation>
    <scope>NUCLEOTIDE SEQUENCE [LARGE SCALE GENOMIC DNA]</scope>
</reference>
<gene>
    <name evidence="2" type="ORF">D8674_030781</name>
</gene>
<keyword evidence="3" id="KW-1185">Reference proteome</keyword>
<reference evidence="2 3" key="1">
    <citation type="submission" date="2019-09" db="EMBL/GenBank/DDBJ databases">
        <authorList>
            <person name="Ou C."/>
        </authorList>
    </citation>
    <scope>NUCLEOTIDE SEQUENCE [LARGE SCALE GENOMIC DNA]</scope>
    <source>
        <strain evidence="2">S2</strain>
        <tissue evidence="2">Leaf</tissue>
    </source>
</reference>
<dbReference type="OrthoDB" id="1742189at2759"/>
<feature type="compositionally biased region" description="Polar residues" evidence="1">
    <location>
        <begin position="159"/>
        <end position="173"/>
    </location>
</feature>
<evidence type="ECO:0000256" key="1">
    <source>
        <dbReference type="SAM" id="MobiDB-lite"/>
    </source>
</evidence>
<dbReference type="Gene3D" id="4.10.60.10">
    <property type="entry name" value="Zinc finger, CCHC-type"/>
    <property type="match status" value="1"/>
</dbReference>
<accession>A0A5N5EZE8</accession>
<name>A0A5N5EZE8_9ROSA</name>
<dbReference type="InterPro" id="IPR036875">
    <property type="entry name" value="Znf_CCHC_sf"/>
</dbReference>
<protein>
    <recommendedName>
        <fullName evidence="4">CCHC-type domain-containing protein</fullName>
    </recommendedName>
</protein>
<dbReference type="EMBL" id="SMOL01000781">
    <property type="protein sequence ID" value="KAB2595331.1"/>
    <property type="molecule type" value="Genomic_DNA"/>
</dbReference>
<sequence length="188" mass="20710">MKFLMGLNESYATVRGNTLLLEPLPTVNKAYSIVLRHEKQAGVSSGKSIVQPEAAVFAVKGAGRETEYNDGGQRCGKCNKTNHTMKNCRAHLKCTFCGWKGHTFEYCRKRKAAAENESGYSMSSKGNQVTLHDKGEVVPSFPFSREDCKQILQMLNKNKPSSVNQVGNSSNIEDLSGPMLGEDDWDGN</sequence>
<evidence type="ECO:0000313" key="3">
    <source>
        <dbReference type="Proteomes" id="UP000327157"/>
    </source>
</evidence>